<sequence>MDLPLLFESKTYLPYMSYILVVSCSSEKQLERLKTRNNYTTEEAENRIKAQMPLAEKCLLATTVLDNNGTIEEL</sequence>
<dbReference type="Gene3D" id="3.40.50.300">
    <property type="entry name" value="P-loop containing nucleotide triphosphate hydrolases"/>
    <property type="match status" value="1"/>
</dbReference>
<evidence type="ECO:0000256" key="1">
    <source>
        <dbReference type="ARBA" id="ARBA00022741"/>
    </source>
</evidence>
<dbReference type="GO" id="GO:0005524">
    <property type="term" value="F:ATP binding"/>
    <property type="evidence" value="ECO:0007669"/>
    <property type="project" value="UniProtKB-KW"/>
</dbReference>
<dbReference type="PANTHER" id="PTHR10695:SF46">
    <property type="entry name" value="BIFUNCTIONAL COENZYME A SYNTHASE-RELATED"/>
    <property type="match status" value="1"/>
</dbReference>
<proteinExistence type="predicted"/>
<keyword evidence="4" id="KW-1185">Reference proteome</keyword>
<dbReference type="InterPro" id="IPR001977">
    <property type="entry name" value="Depp_CoAkinase"/>
</dbReference>
<evidence type="ECO:0008006" key="5">
    <source>
        <dbReference type="Google" id="ProtNLM"/>
    </source>
</evidence>
<dbReference type="PANTHER" id="PTHR10695">
    <property type="entry name" value="DEPHOSPHO-COA KINASE-RELATED"/>
    <property type="match status" value="1"/>
</dbReference>
<accession>A0A9D4MLJ9</accession>
<dbReference type="SUPFAM" id="SSF52540">
    <property type="entry name" value="P-loop containing nucleoside triphosphate hydrolases"/>
    <property type="match status" value="1"/>
</dbReference>
<protein>
    <recommendedName>
        <fullName evidence="5">Dephospho-CoA kinase</fullName>
    </recommendedName>
</protein>
<dbReference type="Proteomes" id="UP000828390">
    <property type="component" value="Unassembled WGS sequence"/>
</dbReference>
<dbReference type="PROSITE" id="PS51219">
    <property type="entry name" value="DPCK"/>
    <property type="match status" value="1"/>
</dbReference>
<organism evidence="3 4">
    <name type="scientific">Dreissena polymorpha</name>
    <name type="common">Zebra mussel</name>
    <name type="synonym">Mytilus polymorpha</name>
    <dbReference type="NCBI Taxonomy" id="45954"/>
    <lineage>
        <taxon>Eukaryota</taxon>
        <taxon>Metazoa</taxon>
        <taxon>Spiralia</taxon>
        <taxon>Lophotrochozoa</taxon>
        <taxon>Mollusca</taxon>
        <taxon>Bivalvia</taxon>
        <taxon>Autobranchia</taxon>
        <taxon>Heteroconchia</taxon>
        <taxon>Euheterodonta</taxon>
        <taxon>Imparidentia</taxon>
        <taxon>Neoheterodontei</taxon>
        <taxon>Myida</taxon>
        <taxon>Dreissenoidea</taxon>
        <taxon>Dreissenidae</taxon>
        <taxon>Dreissena</taxon>
    </lineage>
</organism>
<reference evidence="3" key="2">
    <citation type="submission" date="2020-11" db="EMBL/GenBank/DDBJ databases">
        <authorList>
            <person name="McCartney M.A."/>
            <person name="Auch B."/>
            <person name="Kono T."/>
            <person name="Mallez S."/>
            <person name="Becker A."/>
            <person name="Gohl D.M."/>
            <person name="Silverstein K.A.T."/>
            <person name="Koren S."/>
            <person name="Bechman K.B."/>
            <person name="Herman A."/>
            <person name="Abrahante J.E."/>
            <person name="Garbe J."/>
        </authorList>
    </citation>
    <scope>NUCLEOTIDE SEQUENCE</scope>
    <source>
        <strain evidence="3">Duluth1</strain>
        <tissue evidence="3">Whole animal</tissue>
    </source>
</reference>
<dbReference type="InterPro" id="IPR027417">
    <property type="entry name" value="P-loop_NTPase"/>
</dbReference>
<dbReference type="GO" id="GO:0015937">
    <property type="term" value="P:coenzyme A biosynthetic process"/>
    <property type="evidence" value="ECO:0007669"/>
    <property type="project" value="InterPro"/>
</dbReference>
<keyword evidence="1" id="KW-0547">Nucleotide-binding</keyword>
<dbReference type="CDD" id="cd02022">
    <property type="entry name" value="DPCK"/>
    <property type="match status" value="1"/>
</dbReference>
<evidence type="ECO:0000313" key="3">
    <source>
        <dbReference type="EMBL" id="KAH3877899.1"/>
    </source>
</evidence>
<dbReference type="EMBL" id="JAIWYP010000001">
    <property type="protein sequence ID" value="KAH3877899.1"/>
    <property type="molecule type" value="Genomic_DNA"/>
</dbReference>
<dbReference type="GO" id="GO:0004140">
    <property type="term" value="F:dephospho-CoA kinase activity"/>
    <property type="evidence" value="ECO:0007669"/>
    <property type="project" value="InterPro"/>
</dbReference>
<evidence type="ECO:0000313" key="4">
    <source>
        <dbReference type="Proteomes" id="UP000828390"/>
    </source>
</evidence>
<evidence type="ECO:0000256" key="2">
    <source>
        <dbReference type="ARBA" id="ARBA00022840"/>
    </source>
</evidence>
<name>A0A9D4MLJ9_DREPO</name>
<reference evidence="3" key="1">
    <citation type="journal article" date="2019" name="bioRxiv">
        <title>The Genome of the Zebra Mussel, Dreissena polymorpha: A Resource for Invasive Species Research.</title>
        <authorList>
            <person name="McCartney M.A."/>
            <person name="Auch B."/>
            <person name="Kono T."/>
            <person name="Mallez S."/>
            <person name="Zhang Y."/>
            <person name="Obille A."/>
            <person name="Becker A."/>
            <person name="Abrahante J.E."/>
            <person name="Garbe J."/>
            <person name="Badalamenti J.P."/>
            <person name="Herman A."/>
            <person name="Mangelson H."/>
            <person name="Liachko I."/>
            <person name="Sullivan S."/>
            <person name="Sone E.D."/>
            <person name="Koren S."/>
            <person name="Silverstein K.A.T."/>
            <person name="Beckman K.B."/>
            <person name="Gohl D.M."/>
        </authorList>
    </citation>
    <scope>NUCLEOTIDE SEQUENCE</scope>
    <source>
        <strain evidence="3">Duluth1</strain>
        <tissue evidence="3">Whole animal</tissue>
    </source>
</reference>
<keyword evidence="2" id="KW-0067">ATP-binding</keyword>
<dbReference type="AlphaFoldDB" id="A0A9D4MLJ9"/>
<gene>
    <name evidence="3" type="ORF">DPMN_001779</name>
</gene>
<dbReference type="Pfam" id="PF01121">
    <property type="entry name" value="CoaE"/>
    <property type="match status" value="1"/>
</dbReference>
<comment type="caution">
    <text evidence="3">The sequence shown here is derived from an EMBL/GenBank/DDBJ whole genome shotgun (WGS) entry which is preliminary data.</text>
</comment>